<name>A0ABW1U115_9BURK</name>
<organism evidence="1 2">
    <name type="scientific">Polaromonas aquatica</name>
    <dbReference type="NCBI Taxonomy" id="332657"/>
    <lineage>
        <taxon>Bacteria</taxon>
        <taxon>Pseudomonadati</taxon>
        <taxon>Pseudomonadota</taxon>
        <taxon>Betaproteobacteria</taxon>
        <taxon>Burkholderiales</taxon>
        <taxon>Comamonadaceae</taxon>
        <taxon>Polaromonas</taxon>
    </lineage>
</organism>
<reference evidence="2" key="1">
    <citation type="journal article" date="2019" name="Int. J. Syst. Evol. Microbiol.">
        <title>The Global Catalogue of Microorganisms (GCM) 10K type strain sequencing project: providing services to taxonomists for standard genome sequencing and annotation.</title>
        <authorList>
            <consortium name="The Broad Institute Genomics Platform"/>
            <consortium name="The Broad Institute Genome Sequencing Center for Infectious Disease"/>
            <person name="Wu L."/>
            <person name="Ma J."/>
        </authorList>
    </citation>
    <scope>NUCLEOTIDE SEQUENCE [LARGE SCALE GENOMIC DNA]</scope>
    <source>
        <strain evidence="2">CCUG 39402</strain>
    </source>
</reference>
<gene>
    <name evidence="1" type="ORF">ACFQND_16725</name>
</gene>
<proteinExistence type="predicted"/>
<dbReference type="RefSeq" id="WP_371439175.1">
    <property type="nucleotide sequence ID" value="NZ_JBHSRS010000080.1"/>
</dbReference>
<keyword evidence="2" id="KW-1185">Reference proteome</keyword>
<dbReference type="Proteomes" id="UP001596270">
    <property type="component" value="Unassembled WGS sequence"/>
</dbReference>
<protein>
    <submittedName>
        <fullName evidence="1">DUF2384 domain-containing protein</fullName>
    </submittedName>
</protein>
<evidence type="ECO:0000313" key="1">
    <source>
        <dbReference type="EMBL" id="MFC6282868.1"/>
    </source>
</evidence>
<accession>A0ABW1U115</accession>
<comment type="caution">
    <text evidence="1">The sequence shown here is derived from an EMBL/GenBank/DDBJ whole genome shotgun (WGS) entry which is preliminary data.</text>
</comment>
<evidence type="ECO:0000313" key="2">
    <source>
        <dbReference type="Proteomes" id="UP001596270"/>
    </source>
</evidence>
<sequence>MSIATSPSSADALPEKSWVNFVADLQGPELAPMLSPVRYIDLLGMDIETLARNARVTVAAIAETPGAASIQMHLRENLRVIKAAHDVSGNDLLKTLRWFRAEPLPAFGRMTAEQAVAADRTDDVIRLILSLHGGAAG</sequence>
<dbReference type="EMBL" id="JBHSRS010000080">
    <property type="protein sequence ID" value="MFC6282868.1"/>
    <property type="molecule type" value="Genomic_DNA"/>
</dbReference>